<evidence type="ECO:0000313" key="2">
    <source>
        <dbReference type="EMBL" id="THH29003.1"/>
    </source>
</evidence>
<evidence type="ECO:0000256" key="1">
    <source>
        <dbReference type="SAM" id="Phobius"/>
    </source>
</evidence>
<evidence type="ECO:0000313" key="3">
    <source>
        <dbReference type="Proteomes" id="UP000308730"/>
    </source>
</evidence>
<keyword evidence="3" id="KW-1185">Reference proteome</keyword>
<organism evidence="2 3">
    <name type="scientific">Antrodiella citrinella</name>
    <dbReference type="NCBI Taxonomy" id="2447956"/>
    <lineage>
        <taxon>Eukaryota</taxon>
        <taxon>Fungi</taxon>
        <taxon>Dikarya</taxon>
        <taxon>Basidiomycota</taxon>
        <taxon>Agaricomycotina</taxon>
        <taxon>Agaricomycetes</taxon>
        <taxon>Polyporales</taxon>
        <taxon>Steccherinaceae</taxon>
        <taxon>Antrodiella</taxon>
    </lineage>
</organism>
<proteinExistence type="predicted"/>
<keyword evidence="1" id="KW-0812">Transmembrane</keyword>
<gene>
    <name evidence="2" type="ORF">EUX98_g5184</name>
</gene>
<feature type="transmembrane region" description="Helical" evidence="1">
    <location>
        <begin position="71"/>
        <end position="89"/>
    </location>
</feature>
<feature type="transmembrane region" description="Helical" evidence="1">
    <location>
        <begin position="165"/>
        <end position="187"/>
    </location>
</feature>
<keyword evidence="1" id="KW-0472">Membrane</keyword>
<feature type="transmembrane region" description="Helical" evidence="1">
    <location>
        <begin position="45"/>
        <end position="65"/>
    </location>
</feature>
<dbReference type="Proteomes" id="UP000308730">
    <property type="component" value="Unassembled WGS sequence"/>
</dbReference>
<reference evidence="2 3" key="1">
    <citation type="submission" date="2019-02" db="EMBL/GenBank/DDBJ databases">
        <title>Genome sequencing of the rare red list fungi Antrodiella citrinella (Flaviporus citrinellus).</title>
        <authorList>
            <person name="Buettner E."/>
            <person name="Kellner H."/>
        </authorList>
    </citation>
    <scope>NUCLEOTIDE SEQUENCE [LARGE SCALE GENOMIC DNA]</scope>
    <source>
        <strain evidence="2 3">DSM 108506</strain>
    </source>
</reference>
<sequence length="206" mass="22848">MFESLQYGGKPNIIIRVTLLSACSKLLTYLIWFGRCRVLMITPQILTVLSDFGVAAFTALRAWAVCGKINIFVYTVFLFSIFVPCVNIVSKLDSRCALSGRPRYLACSQYNFTSLRRLPGILAFPILTRSMAVLSDLVVLVITYIKTADVVGAKTKNFRPELSMLLIRNGAVYFSILSVLNAITVVLDIFGRNRSGPTGFIMVNEA</sequence>
<feature type="transmembrane region" description="Helical" evidence="1">
    <location>
        <begin position="121"/>
        <end position="145"/>
    </location>
</feature>
<feature type="transmembrane region" description="Helical" evidence="1">
    <location>
        <begin position="13"/>
        <end position="33"/>
    </location>
</feature>
<name>A0A4V3XIG8_9APHY</name>
<dbReference type="EMBL" id="SGPM01000145">
    <property type="protein sequence ID" value="THH29003.1"/>
    <property type="molecule type" value="Genomic_DNA"/>
</dbReference>
<comment type="caution">
    <text evidence="2">The sequence shown here is derived from an EMBL/GenBank/DDBJ whole genome shotgun (WGS) entry which is preliminary data.</text>
</comment>
<accession>A0A4V3XIG8</accession>
<keyword evidence="1" id="KW-1133">Transmembrane helix</keyword>
<protein>
    <submittedName>
        <fullName evidence="2">Uncharacterized protein</fullName>
    </submittedName>
</protein>
<dbReference type="AlphaFoldDB" id="A0A4V3XIG8"/>
<dbReference type="OrthoDB" id="2804471at2759"/>